<gene>
    <name evidence="1" type="ORF">RIF29_21476</name>
</gene>
<comment type="caution">
    <text evidence="1">The sequence shown here is derived from an EMBL/GenBank/DDBJ whole genome shotgun (WGS) entry which is preliminary data.</text>
</comment>
<evidence type="ECO:0000313" key="1">
    <source>
        <dbReference type="EMBL" id="KAK7268768.1"/>
    </source>
</evidence>
<dbReference type="AlphaFoldDB" id="A0AAN9F7E7"/>
<protein>
    <submittedName>
        <fullName evidence="1">Uncharacterized protein</fullName>
    </submittedName>
</protein>
<organism evidence="1 2">
    <name type="scientific">Crotalaria pallida</name>
    <name type="common">Smooth rattlebox</name>
    <name type="synonym">Crotalaria striata</name>
    <dbReference type="NCBI Taxonomy" id="3830"/>
    <lineage>
        <taxon>Eukaryota</taxon>
        <taxon>Viridiplantae</taxon>
        <taxon>Streptophyta</taxon>
        <taxon>Embryophyta</taxon>
        <taxon>Tracheophyta</taxon>
        <taxon>Spermatophyta</taxon>
        <taxon>Magnoliopsida</taxon>
        <taxon>eudicotyledons</taxon>
        <taxon>Gunneridae</taxon>
        <taxon>Pentapetalae</taxon>
        <taxon>rosids</taxon>
        <taxon>fabids</taxon>
        <taxon>Fabales</taxon>
        <taxon>Fabaceae</taxon>
        <taxon>Papilionoideae</taxon>
        <taxon>50 kb inversion clade</taxon>
        <taxon>genistoids sensu lato</taxon>
        <taxon>core genistoids</taxon>
        <taxon>Crotalarieae</taxon>
        <taxon>Crotalaria</taxon>
    </lineage>
</organism>
<evidence type="ECO:0000313" key="2">
    <source>
        <dbReference type="Proteomes" id="UP001372338"/>
    </source>
</evidence>
<dbReference type="Proteomes" id="UP001372338">
    <property type="component" value="Unassembled WGS sequence"/>
</dbReference>
<keyword evidence="2" id="KW-1185">Reference proteome</keyword>
<reference evidence="1 2" key="1">
    <citation type="submission" date="2024-01" db="EMBL/GenBank/DDBJ databases">
        <title>The genomes of 5 underutilized Papilionoideae crops provide insights into root nodulation and disease resistanc.</title>
        <authorList>
            <person name="Yuan L."/>
        </authorList>
    </citation>
    <scope>NUCLEOTIDE SEQUENCE [LARGE SCALE GENOMIC DNA]</scope>
    <source>
        <strain evidence="1">ZHUSHIDOU_FW_LH</strain>
        <tissue evidence="1">Leaf</tissue>
    </source>
</reference>
<dbReference type="PROSITE" id="PS51257">
    <property type="entry name" value="PROKAR_LIPOPROTEIN"/>
    <property type="match status" value="1"/>
</dbReference>
<accession>A0AAN9F7E7</accession>
<name>A0AAN9F7E7_CROPI</name>
<proteinExistence type="predicted"/>
<dbReference type="EMBL" id="JAYWIO010000004">
    <property type="protein sequence ID" value="KAK7268768.1"/>
    <property type="molecule type" value="Genomic_DNA"/>
</dbReference>
<sequence length="92" mass="10247">MERSETCFNGAAVCACGGAAVEECSRVGVLLLVPRAVEFWCFVEPVSMEQQFVLRWRTVAASEFFGSCLVRWRSGASWELIGALKLLNTQQR</sequence>